<accession>A0A645IFA3</accession>
<comment type="caution">
    <text evidence="1">The sequence shown here is derived from an EMBL/GenBank/DDBJ whole genome shotgun (WGS) entry which is preliminary data.</text>
</comment>
<evidence type="ECO:0000313" key="1">
    <source>
        <dbReference type="EMBL" id="MPN49626.1"/>
    </source>
</evidence>
<sequence>MCLFGFIETLEHVGQVIFFDAAARVGDGYEYKMVALVAAHAERATVGREFDGVVDEVSDDLRYFVAVGLDEAMLARKVDLDVDLLVVDARFKRDERTQQQLVDVEHRQLERHLARLDARKVQ</sequence>
<organism evidence="1">
    <name type="scientific">bioreactor metagenome</name>
    <dbReference type="NCBI Taxonomy" id="1076179"/>
    <lineage>
        <taxon>unclassified sequences</taxon>
        <taxon>metagenomes</taxon>
        <taxon>ecological metagenomes</taxon>
    </lineage>
</organism>
<name>A0A645IFA3_9ZZZZ</name>
<proteinExistence type="predicted"/>
<protein>
    <submittedName>
        <fullName evidence="1">Uncharacterized protein</fullName>
    </submittedName>
</protein>
<gene>
    <name evidence="1" type="ORF">SDC9_197248</name>
</gene>
<dbReference type="EMBL" id="VSSQ01113048">
    <property type="protein sequence ID" value="MPN49626.1"/>
    <property type="molecule type" value="Genomic_DNA"/>
</dbReference>
<dbReference type="AlphaFoldDB" id="A0A645IFA3"/>
<reference evidence="1" key="1">
    <citation type="submission" date="2019-08" db="EMBL/GenBank/DDBJ databases">
        <authorList>
            <person name="Kucharzyk K."/>
            <person name="Murdoch R.W."/>
            <person name="Higgins S."/>
            <person name="Loffler F."/>
        </authorList>
    </citation>
    <scope>NUCLEOTIDE SEQUENCE</scope>
</reference>